<dbReference type="NCBIfam" id="TIGR04131">
    <property type="entry name" value="Bac_Flav_CTERM"/>
    <property type="match status" value="1"/>
</dbReference>
<feature type="signal peptide" evidence="1">
    <location>
        <begin position="1"/>
        <end position="20"/>
    </location>
</feature>
<accession>A0A556MXY1</accession>
<proteinExistence type="predicted"/>
<dbReference type="EMBL" id="VLPL01000004">
    <property type="protein sequence ID" value="TSJ44762.1"/>
    <property type="molecule type" value="Genomic_DNA"/>
</dbReference>
<dbReference type="InterPro" id="IPR025667">
    <property type="entry name" value="SprB_repeat"/>
</dbReference>
<evidence type="ECO:0000259" key="2">
    <source>
        <dbReference type="PROSITE" id="PS50093"/>
    </source>
</evidence>
<sequence>MKKIFLICTLLFVSNSVLNAQVTLCLGQDATVCAGQTVQITNCSGGGPVLGSGITLDNATTLPQLSDDMFSALIPMGFSFSFYGTNYTSCVIGSNGLISFNASNANSGCTWSLVGMGTLPNTTLTTARNSAMLFYSDINPSQPPIGPIKYQTIGTAPNRKFVVLYESVNAFQCPNTCYYGAIIFYETSNMIDMMIGQKPNCSSWNGGLAIQGLENAAGTVATITPGRNNSVWTANQDGKRFTPVAPNNTSNYSVATVQYYTVTSTSNNSIQWASTAGGLYPYNNGVLNITTVLPGTTGYYLTATACNAAVGGVSDTTFITRQVVAGTATAVTDYCFGGVGSATVNPTQGLAPFTYTWSPGGQTTQTATNLVSGPYTVHITDAMGCGANVNVNVPNTNATFSGSSTLVSCPGGSDGTATATMTPPLGVVSYNWYDAGGQTTQTATGLTAGTYHCVVTTSQSSGCTDTVEVVVSEIPGMVSTIINQQNVTCNSANDGIIEISVVDGTAPYTYSWDNSASTGPLANDLYAGTHTVTITDANNCVITTTATIGEPSALKITSLTPDTIICPESSIVLNVQGTGGNGSQYYTFTWKENGTIIGTGASITVDPETTNTQYCVELTETCGSPSTDSCMTINFPTKIIPNYVSNLPYSCLPGEFIFINQSNNSAEIDSVVADFGNGDTRIFYGNSDLTYTYMAPGVYTISVITTSVQGCVTTNTFPGIANVIANPTADFTMSANPTTIFETVVKMQDKSSPGVVSWTWSAVGSNPNSSTYESPTFHYPEGVVATYTIQLIVETAEGCVDTIERVLSVNSDIIFYAPNAFTPDGDEFNQTWKFYVSGIDEYNFELMIFDRWGEVIWETHDPNAAWDGTYNGKVVQAGAYSWIARVKDIYSDAKKTFSGAINILK</sequence>
<dbReference type="Gene3D" id="2.60.40.740">
    <property type="match status" value="2"/>
</dbReference>
<dbReference type="InterPro" id="IPR013783">
    <property type="entry name" value="Ig-like_fold"/>
</dbReference>
<reference evidence="4 5" key="1">
    <citation type="submission" date="2019-07" db="EMBL/GenBank/DDBJ databases">
        <authorList>
            <person name="Huq M.A."/>
        </authorList>
    </citation>
    <scope>NUCLEOTIDE SEQUENCE [LARGE SCALE GENOMIC DNA]</scope>
    <source>
        <strain evidence="4 5">MAH-3</strain>
    </source>
</reference>
<dbReference type="Proteomes" id="UP000316008">
    <property type="component" value="Unassembled WGS sequence"/>
</dbReference>
<evidence type="ECO:0000256" key="1">
    <source>
        <dbReference type="SAM" id="SignalP"/>
    </source>
</evidence>
<organism evidence="4 5">
    <name type="scientific">Fluviicola chungangensis</name>
    <dbReference type="NCBI Taxonomy" id="2597671"/>
    <lineage>
        <taxon>Bacteria</taxon>
        <taxon>Pseudomonadati</taxon>
        <taxon>Bacteroidota</taxon>
        <taxon>Flavobacteriia</taxon>
        <taxon>Flavobacteriales</taxon>
        <taxon>Crocinitomicaceae</taxon>
        <taxon>Fluviicola</taxon>
    </lineage>
</organism>
<keyword evidence="1" id="KW-0732">Signal</keyword>
<dbReference type="PROSITE" id="PS50093">
    <property type="entry name" value="PKD"/>
    <property type="match status" value="1"/>
</dbReference>
<dbReference type="InterPro" id="IPR035986">
    <property type="entry name" value="PKD_dom_sf"/>
</dbReference>
<dbReference type="SUPFAM" id="SSF49299">
    <property type="entry name" value="PKD domain"/>
    <property type="match status" value="2"/>
</dbReference>
<dbReference type="OrthoDB" id="608579at2"/>
<dbReference type="RefSeq" id="WP_144332876.1">
    <property type="nucleotide sequence ID" value="NZ_VLPL01000004.1"/>
</dbReference>
<dbReference type="PROSITE" id="PS50835">
    <property type="entry name" value="IG_LIKE"/>
    <property type="match status" value="1"/>
</dbReference>
<evidence type="ECO:0000313" key="5">
    <source>
        <dbReference type="Proteomes" id="UP000316008"/>
    </source>
</evidence>
<protein>
    <submittedName>
        <fullName evidence="4">T9SS type B sorting domain-containing protein</fullName>
    </submittedName>
</protein>
<dbReference type="InterPro" id="IPR000601">
    <property type="entry name" value="PKD_dom"/>
</dbReference>
<dbReference type="Pfam" id="PF13585">
    <property type="entry name" value="CHU_C"/>
    <property type="match status" value="1"/>
</dbReference>
<feature type="chain" id="PRO_5021848720" evidence="1">
    <location>
        <begin position="21"/>
        <end position="905"/>
    </location>
</feature>
<gene>
    <name evidence="4" type="ORF">FO442_09175</name>
</gene>
<dbReference type="InterPro" id="IPR026341">
    <property type="entry name" value="T9SS_type_B"/>
</dbReference>
<comment type="caution">
    <text evidence="4">The sequence shown here is derived from an EMBL/GenBank/DDBJ whole genome shotgun (WGS) entry which is preliminary data.</text>
</comment>
<feature type="domain" description="Ig-like" evidence="3">
    <location>
        <begin position="374"/>
        <end position="470"/>
    </location>
</feature>
<name>A0A556MXY1_9FLAO</name>
<evidence type="ECO:0000259" key="3">
    <source>
        <dbReference type="PROSITE" id="PS50835"/>
    </source>
</evidence>
<evidence type="ECO:0000313" key="4">
    <source>
        <dbReference type="EMBL" id="TSJ44762.1"/>
    </source>
</evidence>
<dbReference type="Gene3D" id="2.60.40.10">
    <property type="entry name" value="Immunoglobulins"/>
    <property type="match status" value="2"/>
</dbReference>
<keyword evidence="5" id="KW-1185">Reference proteome</keyword>
<dbReference type="Pfam" id="PF13573">
    <property type="entry name" value="SprB"/>
    <property type="match status" value="2"/>
</dbReference>
<feature type="domain" description="PKD" evidence="2">
    <location>
        <begin position="674"/>
        <end position="716"/>
    </location>
</feature>
<dbReference type="InterPro" id="IPR007110">
    <property type="entry name" value="Ig-like_dom"/>
</dbReference>
<dbReference type="AlphaFoldDB" id="A0A556MXY1"/>